<reference evidence="3 5" key="2">
    <citation type="submission" date="2018-07" db="EMBL/GenBank/DDBJ databases">
        <title>Draft Genome Assemblies for Five Robust Yarrowia lipolytica Strains Exhibiting High Lipid Production and Pentose Sugar Utilization and Sugar Alcohol Secretion from Undetoxified Lignocellulosic Biomass Hydrolysates.</title>
        <authorList>
            <consortium name="DOE Joint Genome Institute"/>
            <person name="Walker C."/>
            <person name="Ryu S."/>
            <person name="Na H."/>
            <person name="Zane M."/>
            <person name="LaButti K."/>
            <person name="Lipzen A."/>
            <person name="Haridas S."/>
            <person name="Barry K."/>
            <person name="Grigoriev I.V."/>
            <person name="Quarterman J."/>
            <person name="Slininger P."/>
            <person name="Dien B."/>
            <person name="Trinh C.T."/>
        </authorList>
    </citation>
    <scope>NUCLEOTIDE SEQUENCE [LARGE SCALE GENOMIC DNA]</scope>
    <source>
        <strain evidence="3 5">YB392</strain>
    </source>
</reference>
<reference evidence="2 4" key="1">
    <citation type="journal article" date="2016" name="PLoS ONE">
        <title>Sequence Assembly of Yarrowia lipolytica Strain W29/CLIB89 Shows Transposable Element Diversity.</title>
        <authorList>
            <person name="Magnan C."/>
            <person name="Yu J."/>
            <person name="Chang I."/>
            <person name="Jahn E."/>
            <person name="Kanomata Y."/>
            <person name="Wu J."/>
            <person name="Zeller M."/>
            <person name="Oakes M."/>
            <person name="Baldi P."/>
            <person name="Sandmeyer S."/>
        </authorList>
    </citation>
    <scope>NUCLEOTIDE SEQUENCE [LARGE SCALE GENOMIC DNA]</scope>
    <source>
        <strain evidence="2">CLIB89</strain>
        <strain evidence="4">CLIB89(W29)</strain>
    </source>
</reference>
<name>A0A1D8N715_YARLL</name>
<evidence type="ECO:0000313" key="5">
    <source>
        <dbReference type="Proteomes" id="UP000256601"/>
    </source>
</evidence>
<dbReference type="OrthoDB" id="4091060at2759"/>
<evidence type="ECO:0000313" key="4">
    <source>
        <dbReference type="Proteomes" id="UP000182444"/>
    </source>
</evidence>
<dbReference type="VEuPathDB" id="FungiDB:YALI0_B08690g"/>
<organism evidence="2 4">
    <name type="scientific">Yarrowia lipolytica</name>
    <name type="common">Candida lipolytica</name>
    <dbReference type="NCBI Taxonomy" id="4952"/>
    <lineage>
        <taxon>Eukaryota</taxon>
        <taxon>Fungi</taxon>
        <taxon>Dikarya</taxon>
        <taxon>Ascomycota</taxon>
        <taxon>Saccharomycotina</taxon>
        <taxon>Dipodascomycetes</taxon>
        <taxon>Dipodascales</taxon>
        <taxon>Dipodascales incertae sedis</taxon>
        <taxon>Yarrowia</taxon>
    </lineage>
</organism>
<feature type="compositionally biased region" description="Basic and acidic residues" evidence="1">
    <location>
        <begin position="177"/>
        <end position="190"/>
    </location>
</feature>
<dbReference type="AlphaFoldDB" id="A0A1D8N715"/>
<dbReference type="RefSeq" id="XP_500649.1">
    <property type="nucleotide sequence ID" value="XM_500649.1"/>
</dbReference>
<evidence type="ECO:0000313" key="3">
    <source>
        <dbReference type="EMBL" id="RDW28460.1"/>
    </source>
</evidence>
<dbReference type="EMBL" id="CP017554">
    <property type="protein sequence ID" value="AOW01425.1"/>
    <property type="molecule type" value="Genomic_DNA"/>
</dbReference>
<dbReference type="KEGG" id="yli:2906844"/>
<evidence type="ECO:0000256" key="1">
    <source>
        <dbReference type="SAM" id="MobiDB-lite"/>
    </source>
</evidence>
<dbReference type="VEuPathDB" id="FungiDB:YALI1_B11681g"/>
<feature type="compositionally biased region" description="Polar residues" evidence="1">
    <location>
        <begin position="145"/>
        <end position="172"/>
    </location>
</feature>
<evidence type="ECO:0000313" key="2">
    <source>
        <dbReference type="EMBL" id="AOW01425.1"/>
    </source>
</evidence>
<feature type="compositionally biased region" description="Low complexity" evidence="1">
    <location>
        <begin position="114"/>
        <end position="133"/>
    </location>
</feature>
<feature type="region of interest" description="Disordered" evidence="1">
    <location>
        <begin position="33"/>
        <end position="191"/>
    </location>
</feature>
<dbReference type="EMBL" id="KZ858952">
    <property type="protein sequence ID" value="RDW28460.1"/>
    <property type="molecule type" value="Genomic_DNA"/>
</dbReference>
<feature type="compositionally biased region" description="Low complexity" evidence="1">
    <location>
        <begin position="55"/>
        <end position="68"/>
    </location>
</feature>
<feature type="region of interest" description="Disordered" evidence="1">
    <location>
        <begin position="203"/>
        <end position="229"/>
    </location>
</feature>
<protein>
    <submittedName>
        <fullName evidence="2">Uncharacterized protein</fullName>
    </submittedName>
</protein>
<sequence length="289" mass="32680">MTSILGKIQNQLEYRKVTSKYIKRRPSAVKLHNDEYNHSATSLDDDYGYHDRTTTPKSPSKSPSSPKRSPLKPPSTSYFLEYEPGFDRAREGNGRTASKASKASKPAMKRADTYSSSHYDNSRSSSVYSINNSAPAYDPPKTRSHSTGSFNFTPSTRHRSGTNASRNSNNPWADSLPEEKPETSHSEHMSQQELFDPNYLDFLATKKAPPPPPVSHHHSYGDNPLADDTDNLTTYHSREEDRGRYNTEGVTDRYDAFDEDGYGQFSRVKTRQSQGNLKKLGRRLSLFRN</sequence>
<accession>A0A1D8N715</accession>
<dbReference type="Proteomes" id="UP000256601">
    <property type="component" value="Unassembled WGS sequence"/>
</dbReference>
<dbReference type="Proteomes" id="UP000182444">
    <property type="component" value="Chromosome 1B"/>
</dbReference>
<dbReference type="GeneID" id="2906844"/>
<gene>
    <name evidence="3" type="ORF">B0I71DRAFT_156785</name>
    <name evidence="2" type="ORF">YALI1_B11681g</name>
</gene>
<proteinExistence type="predicted"/>